<feature type="site" description="Lowers pKa of active site Tyr" evidence="6">
    <location>
        <position position="75"/>
    </location>
</feature>
<dbReference type="Gene3D" id="3.20.20.100">
    <property type="entry name" value="NADP-dependent oxidoreductase domain"/>
    <property type="match status" value="1"/>
</dbReference>
<protein>
    <submittedName>
        <fullName evidence="8">2,5-diketo-D-gluconate reductase</fullName>
    </submittedName>
</protein>
<dbReference type="CDD" id="cd19132">
    <property type="entry name" value="AKR_AKR5D1_E1"/>
    <property type="match status" value="1"/>
</dbReference>
<dbReference type="InterPro" id="IPR036812">
    <property type="entry name" value="NAD(P)_OxRdtase_dom_sf"/>
</dbReference>
<dbReference type="PROSITE" id="PS00798">
    <property type="entry name" value="ALDOKETO_REDUCTASE_1"/>
    <property type="match status" value="1"/>
</dbReference>
<feature type="active site" description="Proton donor" evidence="4">
    <location>
        <position position="50"/>
    </location>
</feature>
<dbReference type="InterPro" id="IPR018170">
    <property type="entry name" value="Aldo/ket_reductase_CS"/>
</dbReference>
<feature type="domain" description="NADP-dependent oxidoreductase" evidence="7">
    <location>
        <begin position="17"/>
        <end position="260"/>
    </location>
</feature>
<reference evidence="8 9" key="1">
    <citation type="journal article" date="2016" name="Genome Announc.">
        <title>Complete Genome Sequence of Aurantimicrobium minutum Type Strain KNCT, a Planktonic Ultramicrobacterium Isolated from River Water.</title>
        <authorList>
            <person name="Nakai R."/>
            <person name="Fujisawa T."/>
            <person name="Nakamura Y."/>
            <person name="Nishide H."/>
            <person name="Uchiyama I."/>
            <person name="Baba T."/>
            <person name="Toyoda A."/>
            <person name="Fujiyama A."/>
            <person name="Naganuma T."/>
            <person name="Niki H."/>
        </authorList>
    </citation>
    <scope>NUCLEOTIDE SEQUENCE [LARGE SCALE GENOMIC DNA]</scope>
    <source>
        <strain evidence="8 9">KNC</strain>
    </source>
</reference>
<keyword evidence="2" id="KW-0521">NADP</keyword>
<dbReference type="RefSeq" id="WP_096381684.1">
    <property type="nucleotide sequence ID" value="NZ_AP017457.1"/>
</dbReference>
<evidence type="ECO:0000313" key="8">
    <source>
        <dbReference type="EMBL" id="BAU99368.1"/>
    </source>
</evidence>
<evidence type="ECO:0000256" key="6">
    <source>
        <dbReference type="PIRSR" id="PIRSR000097-3"/>
    </source>
</evidence>
<evidence type="ECO:0000256" key="5">
    <source>
        <dbReference type="PIRSR" id="PIRSR000097-2"/>
    </source>
</evidence>
<dbReference type="OrthoDB" id="9804790at2"/>
<dbReference type="PIRSF" id="PIRSF000097">
    <property type="entry name" value="AKR"/>
    <property type="match status" value="1"/>
</dbReference>
<dbReference type="GeneID" id="80452019"/>
<sequence>MTIPTVTLNDGLVLPQIGLGTYKLTDDDGIASIVSAIHSGYRLIDTATRYNNEVEVGKAIAESGVPREEIIVTTKLPGAAHGFDETMASFELSRQALGMDYIDLFLIHWPNPSVNRYLDSWQAMIELKDDGLARSIGVCNFTEEFLTRIIDATGVVPSVNQIELHPYFPQAHMREVHAKLGIQTESWSPLGKTDELRQEKIIVDLAQARDVTPAQLILRWHTQQGLIPLPKSADPERQASNLYSFGFDLTDEEIGLISSLERGRLWGGDPNTHEEM</sequence>
<dbReference type="InterPro" id="IPR020471">
    <property type="entry name" value="AKR"/>
</dbReference>
<dbReference type="SUPFAM" id="SSF51430">
    <property type="entry name" value="NAD(P)-linked oxidoreductase"/>
    <property type="match status" value="1"/>
</dbReference>
<dbReference type="AlphaFoldDB" id="A0A173LWY6"/>
<evidence type="ECO:0000259" key="7">
    <source>
        <dbReference type="Pfam" id="PF00248"/>
    </source>
</evidence>
<evidence type="ECO:0000256" key="2">
    <source>
        <dbReference type="ARBA" id="ARBA00022857"/>
    </source>
</evidence>
<evidence type="ECO:0000256" key="3">
    <source>
        <dbReference type="ARBA" id="ARBA00023002"/>
    </source>
</evidence>
<dbReference type="InterPro" id="IPR023210">
    <property type="entry name" value="NADP_OxRdtase_dom"/>
</dbReference>
<dbReference type="PROSITE" id="PS00062">
    <property type="entry name" value="ALDOKETO_REDUCTASE_2"/>
    <property type="match status" value="1"/>
</dbReference>
<organism evidence="8 9">
    <name type="scientific">Aurantimicrobium minutum</name>
    <dbReference type="NCBI Taxonomy" id="708131"/>
    <lineage>
        <taxon>Bacteria</taxon>
        <taxon>Bacillati</taxon>
        <taxon>Actinomycetota</taxon>
        <taxon>Actinomycetes</taxon>
        <taxon>Micrococcales</taxon>
        <taxon>Microbacteriaceae</taxon>
        <taxon>Aurantimicrobium</taxon>
    </lineage>
</organism>
<dbReference type="FunFam" id="3.20.20.100:FF:000002">
    <property type="entry name" value="2,5-diketo-D-gluconic acid reductase A"/>
    <property type="match status" value="1"/>
</dbReference>
<dbReference type="PANTHER" id="PTHR43827:SF3">
    <property type="entry name" value="NADP-DEPENDENT OXIDOREDUCTASE DOMAIN-CONTAINING PROTEIN"/>
    <property type="match status" value="1"/>
</dbReference>
<dbReference type="KEGG" id="amin:AUMI_18260"/>
<dbReference type="Proteomes" id="UP000243847">
    <property type="component" value="Chromosome sequence1"/>
</dbReference>
<dbReference type="GO" id="GO:0016616">
    <property type="term" value="F:oxidoreductase activity, acting on the CH-OH group of donors, NAD or NADP as acceptor"/>
    <property type="evidence" value="ECO:0007669"/>
    <property type="project" value="UniProtKB-ARBA"/>
</dbReference>
<dbReference type="EMBL" id="AP017457">
    <property type="protein sequence ID" value="BAU99368.1"/>
    <property type="molecule type" value="Genomic_DNA"/>
</dbReference>
<proteinExistence type="inferred from homology"/>
<feature type="binding site" evidence="5">
    <location>
        <position position="108"/>
    </location>
    <ligand>
        <name>substrate</name>
    </ligand>
</feature>
<keyword evidence="3" id="KW-0560">Oxidoreductase</keyword>
<comment type="similarity">
    <text evidence="1">Belongs to the aldo/keto reductase family.</text>
</comment>
<name>A0A173LWY6_9MICO</name>
<evidence type="ECO:0000256" key="4">
    <source>
        <dbReference type="PIRSR" id="PIRSR000097-1"/>
    </source>
</evidence>
<dbReference type="PANTHER" id="PTHR43827">
    <property type="entry name" value="2,5-DIKETO-D-GLUCONIC ACID REDUCTASE"/>
    <property type="match status" value="1"/>
</dbReference>
<evidence type="ECO:0000256" key="1">
    <source>
        <dbReference type="ARBA" id="ARBA00007905"/>
    </source>
</evidence>
<dbReference type="PRINTS" id="PR00069">
    <property type="entry name" value="ALDKETRDTASE"/>
</dbReference>
<dbReference type="Pfam" id="PF00248">
    <property type="entry name" value="Aldo_ket_red"/>
    <property type="match status" value="1"/>
</dbReference>
<accession>A0A173LWY6</accession>
<evidence type="ECO:0000313" key="9">
    <source>
        <dbReference type="Proteomes" id="UP000243847"/>
    </source>
</evidence>
<gene>
    <name evidence="8" type="ORF">AUMI_18260</name>
</gene>